<reference evidence="2 3" key="1">
    <citation type="submission" date="2020-01" db="EMBL/GenBank/DDBJ databases">
        <title>Genomes of bacteria type strains.</title>
        <authorList>
            <person name="Chen J."/>
            <person name="Zhu S."/>
            <person name="Yang J."/>
        </authorList>
    </citation>
    <scope>NUCLEOTIDE SEQUENCE [LARGE SCALE GENOMIC DNA]</scope>
    <source>
        <strain evidence="2 3">DSM 16655</strain>
    </source>
</reference>
<comment type="caution">
    <text evidence="2">The sequence shown here is derived from an EMBL/GenBank/DDBJ whole genome shotgun (WGS) entry which is preliminary data.</text>
</comment>
<dbReference type="SUPFAM" id="SSF56024">
    <property type="entry name" value="Phospholipase D/nuclease"/>
    <property type="match status" value="2"/>
</dbReference>
<keyword evidence="3" id="KW-1185">Reference proteome</keyword>
<sequence length="589" mass="64700">MSKIYIPAWHYKAPGLVQRVWGWSPIEEMVLLTLDATPGTIDDLASSLHIPRQVAASTVGRLMQFGLIEVRMSPRPMLSTNLVGRDFIRGSRALPERSADREIGISVVYEKVGESVFRNRDVDTVPITKLPRSGKIVAFPVGEPLETDYSMMQRVTQFMSGTLRPGEWLRGIQANSSYLERKFLVLDLDDVRDGAMPPGASEKLIEALRATIKTGQLPVTAPPVADEPPAIATEINANQIVVGARQQLERFEQIVKAARSHIFILSTFVASQDDDRCKENRERMWKALEDACNRGVKCHLFFGTSIEVPKNSIAMHHLGERLSAIRRTRGYVLAHRDTVESHAKFLVADDGQGGAVVSMGSCNLLSSPFSAVEISVELTEANAAGAAMDVLQSIVSKISSAGQSIEALQFMASELRRDRGRVSAPATVVSSLRATMRILHAADHNRLLRLAAHDAKTRFICCTNRVGANMVPALFDPAEVASQRLSEVSIFYSRRGGPVKRGHVNEQRERLKGDVDIIGVAEPQLHAKFLAWDDDHVVVSSLNWGSQSASLENPLDEIGLYLEGPGLATQLLQKFDAERTRTAKDSLAG</sequence>
<dbReference type="PANTHER" id="PTHR21248">
    <property type="entry name" value="CARDIOLIPIN SYNTHASE"/>
    <property type="match status" value="1"/>
</dbReference>
<organism evidence="2 3">
    <name type="scientific">Hoeflea alexandrii</name>
    <dbReference type="NCBI Taxonomy" id="288436"/>
    <lineage>
        <taxon>Bacteria</taxon>
        <taxon>Pseudomonadati</taxon>
        <taxon>Pseudomonadota</taxon>
        <taxon>Alphaproteobacteria</taxon>
        <taxon>Hyphomicrobiales</taxon>
        <taxon>Rhizobiaceae</taxon>
        <taxon>Hoeflea</taxon>
    </lineage>
</organism>
<dbReference type="Proteomes" id="UP001320715">
    <property type="component" value="Unassembled WGS sequence"/>
</dbReference>
<evidence type="ECO:0000313" key="3">
    <source>
        <dbReference type="Proteomes" id="UP001320715"/>
    </source>
</evidence>
<evidence type="ECO:0000313" key="2">
    <source>
        <dbReference type="EMBL" id="MCO6410985.1"/>
    </source>
</evidence>
<dbReference type="PANTHER" id="PTHR21248:SF22">
    <property type="entry name" value="PHOSPHOLIPASE D"/>
    <property type="match status" value="1"/>
</dbReference>
<proteinExistence type="predicted"/>
<dbReference type="InterPro" id="IPR001736">
    <property type="entry name" value="PLipase_D/transphosphatidylase"/>
</dbReference>
<dbReference type="Gene3D" id="3.30.870.10">
    <property type="entry name" value="Endonuclease Chain A"/>
    <property type="match status" value="2"/>
</dbReference>
<dbReference type="EMBL" id="JAAAML010000005">
    <property type="protein sequence ID" value="MCO6410985.1"/>
    <property type="molecule type" value="Genomic_DNA"/>
</dbReference>
<dbReference type="InterPro" id="IPR036390">
    <property type="entry name" value="WH_DNA-bd_sf"/>
</dbReference>
<dbReference type="PROSITE" id="PS50035">
    <property type="entry name" value="PLD"/>
    <property type="match status" value="1"/>
</dbReference>
<gene>
    <name evidence="2" type="ORF">GTW23_22625</name>
</gene>
<feature type="domain" description="PLD phosphodiesterase" evidence="1">
    <location>
        <begin position="521"/>
        <end position="548"/>
    </location>
</feature>
<protein>
    <recommendedName>
        <fullName evidence="1">PLD phosphodiesterase domain-containing protein</fullName>
    </recommendedName>
</protein>
<dbReference type="CDD" id="cd09133">
    <property type="entry name" value="PLDc_unchar5"/>
    <property type="match status" value="1"/>
</dbReference>
<dbReference type="SUPFAM" id="SSF46785">
    <property type="entry name" value="Winged helix' DNA-binding domain"/>
    <property type="match status" value="1"/>
</dbReference>
<evidence type="ECO:0000259" key="1">
    <source>
        <dbReference type="PROSITE" id="PS50035"/>
    </source>
</evidence>
<accession>A0ABT1CXQ7</accession>
<dbReference type="RefSeq" id="WP_252917613.1">
    <property type="nucleotide sequence ID" value="NZ_JAAAML010000005.1"/>
</dbReference>
<name>A0ABT1CXQ7_9HYPH</name>